<dbReference type="EMBL" id="LK028588">
    <property type="protein sequence ID" value="CDS22899.1"/>
    <property type="molecule type" value="Genomic_DNA"/>
</dbReference>
<organism evidence="2">
    <name type="scientific">Echinococcus granulosus</name>
    <name type="common">Hydatid tapeworm</name>
    <dbReference type="NCBI Taxonomy" id="6210"/>
    <lineage>
        <taxon>Eukaryota</taxon>
        <taxon>Metazoa</taxon>
        <taxon>Spiralia</taxon>
        <taxon>Lophotrochozoa</taxon>
        <taxon>Platyhelminthes</taxon>
        <taxon>Cestoda</taxon>
        <taxon>Eucestoda</taxon>
        <taxon>Cyclophyllidea</taxon>
        <taxon>Taeniidae</taxon>
        <taxon>Echinococcus</taxon>
        <taxon>Echinococcus granulosus group</taxon>
    </lineage>
</organism>
<evidence type="ECO:0000313" key="4">
    <source>
        <dbReference type="WBParaSite" id="EgrG_000688500"/>
    </source>
</evidence>
<dbReference type="Proteomes" id="UP000492820">
    <property type="component" value="Unassembled WGS sequence"/>
</dbReference>
<reference evidence="4" key="3">
    <citation type="submission" date="2020-10" db="UniProtKB">
        <authorList>
            <consortium name="WormBaseParasite"/>
        </authorList>
    </citation>
    <scope>IDENTIFICATION</scope>
</reference>
<reference evidence="2 3" key="1">
    <citation type="journal article" date="2013" name="Nature">
        <title>The genomes of four tapeworm species reveal adaptations to parasitism.</title>
        <authorList>
            <person name="Tsai I.J."/>
            <person name="Zarowiecki M."/>
            <person name="Holroyd N."/>
            <person name="Garciarrubio A."/>
            <person name="Sanchez-Flores A."/>
            <person name="Brooks K.L."/>
            <person name="Tracey A."/>
            <person name="Bobes R.J."/>
            <person name="Fragoso G."/>
            <person name="Sciutto E."/>
            <person name="Aslett M."/>
            <person name="Beasley H."/>
            <person name="Bennett H.M."/>
            <person name="Cai J."/>
            <person name="Camicia F."/>
            <person name="Clark R."/>
            <person name="Cucher M."/>
            <person name="De Silva N."/>
            <person name="Day T.A."/>
            <person name="Deplazes P."/>
            <person name="Estrada K."/>
            <person name="Fernandez C."/>
            <person name="Holland P.W."/>
            <person name="Hou J."/>
            <person name="Hu S."/>
            <person name="Huckvale T."/>
            <person name="Hung S.S."/>
            <person name="Kamenetzky L."/>
            <person name="Keane J.A."/>
            <person name="Kiss F."/>
            <person name="Koziol U."/>
            <person name="Lambert O."/>
            <person name="Liu K."/>
            <person name="Luo X."/>
            <person name="Luo Y."/>
            <person name="Macchiaroli N."/>
            <person name="Nichol S."/>
            <person name="Paps J."/>
            <person name="Parkinson J."/>
            <person name="Pouchkina-Stantcheva N."/>
            <person name="Riddiford N."/>
            <person name="Rosenzvit M."/>
            <person name="Salinas G."/>
            <person name="Wasmuth J.D."/>
            <person name="Zamanian M."/>
            <person name="Zheng Y."/>
            <person name="Cai X."/>
            <person name="Soberon X."/>
            <person name="Olson P.D."/>
            <person name="Laclette J.P."/>
            <person name="Brehm K."/>
            <person name="Berriman M."/>
            <person name="Garciarrubio A."/>
            <person name="Bobes R.J."/>
            <person name="Fragoso G."/>
            <person name="Sanchez-Flores A."/>
            <person name="Estrada K."/>
            <person name="Cevallos M.A."/>
            <person name="Morett E."/>
            <person name="Gonzalez V."/>
            <person name="Portillo T."/>
            <person name="Ochoa-Leyva A."/>
            <person name="Jose M.V."/>
            <person name="Sciutto E."/>
            <person name="Landa A."/>
            <person name="Jimenez L."/>
            <person name="Valdes V."/>
            <person name="Carrero J.C."/>
            <person name="Larralde C."/>
            <person name="Morales-Montor J."/>
            <person name="Limon-Lason J."/>
            <person name="Soberon X."/>
            <person name="Laclette J.P."/>
        </authorList>
    </citation>
    <scope>NUCLEOTIDE SEQUENCE [LARGE SCALE GENOMIC DNA]</scope>
</reference>
<accession>A0A068WWR3</accession>
<keyword evidence="1" id="KW-0472">Membrane</keyword>
<evidence type="ECO:0000256" key="1">
    <source>
        <dbReference type="SAM" id="Phobius"/>
    </source>
</evidence>
<keyword evidence="1" id="KW-1133">Transmembrane helix</keyword>
<gene>
    <name evidence="2" type="ORF">EgrG_000688500</name>
</gene>
<evidence type="ECO:0000313" key="2">
    <source>
        <dbReference type="EMBL" id="CDS22899.1"/>
    </source>
</evidence>
<sequence>MYPRNDFAAFKLNYIALAFGFGVLVLGTLFLFICRNYVYDYTNKDLFLPFGILLIIIAIILMIAFGVRIGRDWIKSTDFMKLNEAILPRDEPEQQDIQPQSPQHSLMTGAYSVFNTQSPI</sequence>
<feature type="transmembrane region" description="Helical" evidence="1">
    <location>
        <begin position="12"/>
        <end position="34"/>
    </location>
</feature>
<dbReference type="AlphaFoldDB" id="A0A068WWR3"/>
<keyword evidence="1" id="KW-0812">Transmembrane</keyword>
<reference evidence="2" key="2">
    <citation type="submission" date="2014-06" db="EMBL/GenBank/DDBJ databases">
        <authorList>
            <person name="Aslett M."/>
        </authorList>
    </citation>
    <scope>NUCLEOTIDE SEQUENCE</scope>
</reference>
<dbReference type="WBParaSite" id="EgrG_000688500">
    <property type="protein sequence ID" value="EgrG_000688500"/>
    <property type="gene ID" value="EgrG_000688500"/>
</dbReference>
<evidence type="ECO:0000313" key="3">
    <source>
        <dbReference type="Proteomes" id="UP000492820"/>
    </source>
</evidence>
<protein>
    <submittedName>
        <fullName evidence="2 4">Uncharacterized protein</fullName>
    </submittedName>
</protein>
<proteinExistence type="predicted"/>
<feature type="transmembrane region" description="Helical" evidence="1">
    <location>
        <begin position="46"/>
        <end position="67"/>
    </location>
</feature>
<name>A0A068WWR3_ECHGR</name>